<name>A0A5A7V483_CUCMM</name>
<keyword evidence="1" id="KW-0645">Protease</keyword>
<proteinExistence type="predicted"/>
<keyword evidence="1" id="KW-0378">Hydrolase</keyword>
<sequence>MKVSKLNQGTWSILVSVVDTREPKVSLSSEPMAREYSDVFPDELQGLPPPKEIDFAIELKPDIVPISRAPFWNGSN</sequence>
<organism evidence="1 2">
    <name type="scientific">Cucumis melo var. makuwa</name>
    <name type="common">Oriental melon</name>
    <dbReference type="NCBI Taxonomy" id="1194695"/>
    <lineage>
        <taxon>Eukaryota</taxon>
        <taxon>Viridiplantae</taxon>
        <taxon>Streptophyta</taxon>
        <taxon>Embryophyta</taxon>
        <taxon>Tracheophyta</taxon>
        <taxon>Spermatophyta</taxon>
        <taxon>Magnoliopsida</taxon>
        <taxon>eudicotyledons</taxon>
        <taxon>Gunneridae</taxon>
        <taxon>Pentapetalae</taxon>
        <taxon>rosids</taxon>
        <taxon>fabids</taxon>
        <taxon>Cucurbitales</taxon>
        <taxon>Cucurbitaceae</taxon>
        <taxon>Benincaseae</taxon>
        <taxon>Cucumis</taxon>
    </lineage>
</organism>
<dbReference type="EMBL" id="SSTE01004728">
    <property type="protein sequence ID" value="KAA0062110.1"/>
    <property type="molecule type" value="Genomic_DNA"/>
</dbReference>
<accession>A0A5A7V483</accession>
<protein>
    <submittedName>
        <fullName evidence="1">Gag protease polyprotein</fullName>
    </submittedName>
</protein>
<dbReference type="OrthoDB" id="437338at2759"/>
<dbReference type="AlphaFoldDB" id="A0A5A7V483"/>
<dbReference type="GO" id="GO:0008233">
    <property type="term" value="F:peptidase activity"/>
    <property type="evidence" value="ECO:0007669"/>
    <property type="project" value="UniProtKB-KW"/>
</dbReference>
<reference evidence="1 2" key="1">
    <citation type="submission" date="2019-08" db="EMBL/GenBank/DDBJ databases">
        <title>Draft genome sequences of two oriental melons (Cucumis melo L. var makuwa).</title>
        <authorList>
            <person name="Kwon S.-Y."/>
        </authorList>
    </citation>
    <scope>NUCLEOTIDE SEQUENCE [LARGE SCALE GENOMIC DNA]</scope>
    <source>
        <strain evidence="2">cv. SW 3</strain>
        <tissue evidence="1">Leaf</tissue>
    </source>
</reference>
<evidence type="ECO:0000313" key="2">
    <source>
        <dbReference type="Proteomes" id="UP000321393"/>
    </source>
</evidence>
<gene>
    <name evidence="1" type="ORF">E6C27_scaffold89G004650</name>
</gene>
<dbReference type="Proteomes" id="UP000321393">
    <property type="component" value="Unassembled WGS sequence"/>
</dbReference>
<evidence type="ECO:0000313" key="1">
    <source>
        <dbReference type="EMBL" id="KAA0062110.1"/>
    </source>
</evidence>
<dbReference type="GO" id="GO:0006508">
    <property type="term" value="P:proteolysis"/>
    <property type="evidence" value="ECO:0007669"/>
    <property type="project" value="UniProtKB-KW"/>
</dbReference>
<comment type="caution">
    <text evidence="1">The sequence shown here is derived from an EMBL/GenBank/DDBJ whole genome shotgun (WGS) entry which is preliminary data.</text>
</comment>